<protein>
    <submittedName>
        <fullName evidence="6">Iron complex transport system ATP-binding protein</fullName>
    </submittedName>
</protein>
<comment type="caution">
    <text evidence="6">The sequence shown here is derived from an EMBL/GenBank/DDBJ whole genome shotgun (WGS) entry which is preliminary data.</text>
</comment>
<dbReference type="SMART" id="SM00382">
    <property type="entry name" value="AAA"/>
    <property type="match status" value="1"/>
</dbReference>
<evidence type="ECO:0000313" key="7">
    <source>
        <dbReference type="Proteomes" id="UP000580718"/>
    </source>
</evidence>
<dbReference type="CDD" id="cd03214">
    <property type="entry name" value="ABC_Iron-Siderophores_B12_Hemin"/>
    <property type="match status" value="1"/>
</dbReference>
<evidence type="ECO:0000256" key="2">
    <source>
        <dbReference type="ARBA" id="ARBA00022741"/>
    </source>
</evidence>
<dbReference type="AlphaFoldDB" id="A0A839Y5V0"/>
<keyword evidence="2" id="KW-0547">Nucleotide-binding</keyword>
<keyword evidence="3 6" id="KW-0067">ATP-binding</keyword>
<dbReference type="GO" id="GO:0016887">
    <property type="term" value="F:ATP hydrolysis activity"/>
    <property type="evidence" value="ECO:0007669"/>
    <property type="project" value="InterPro"/>
</dbReference>
<evidence type="ECO:0000256" key="4">
    <source>
        <dbReference type="ARBA" id="ARBA00022967"/>
    </source>
</evidence>
<feature type="domain" description="ABC transporter" evidence="5">
    <location>
        <begin position="13"/>
        <end position="246"/>
    </location>
</feature>
<evidence type="ECO:0000313" key="6">
    <source>
        <dbReference type="EMBL" id="MBB3675123.1"/>
    </source>
</evidence>
<dbReference type="GO" id="GO:0005524">
    <property type="term" value="F:ATP binding"/>
    <property type="evidence" value="ECO:0007669"/>
    <property type="project" value="UniProtKB-KW"/>
</dbReference>
<accession>A0A839Y5V0</accession>
<keyword evidence="1" id="KW-0813">Transport</keyword>
<dbReference type="NCBIfam" id="NF010068">
    <property type="entry name" value="PRK13548.1"/>
    <property type="match status" value="1"/>
</dbReference>
<dbReference type="PROSITE" id="PS50893">
    <property type="entry name" value="ABC_TRANSPORTER_2"/>
    <property type="match status" value="1"/>
</dbReference>
<dbReference type="InterPro" id="IPR003593">
    <property type="entry name" value="AAA+_ATPase"/>
</dbReference>
<evidence type="ECO:0000256" key="3">
    <source>
        <dbReference type="ARBA" id="ARBA00022840"/>
    </source>
</evidence>
<keyword evidence="4" id="KW-1278">Translocase</keyword>
<dbReference type="SUPFAM" id="SSF52540">
    <property type="entry name" value="P-loop containing nucleoside triphosphate hydrolases"/>
    <property type="match status" value="1"/>
</dbReference>
<dbReference type="InterPro" id="IPR027417">
    <property type="entry name" value="P-loop_NTPase"/>
</dbReference>
<dbReference type="Proteomes" id="UP000580718">
    <property type="component" value="Unassembled WGS sequence"/>
</dbReference>
<evidence type="ECO:0000256" key="1">
    <source>
        <dbReference type="ARBA" id="ARBA00022448"/>
    </source>
</evidence>
<sequence>MSAAVTERAGVVLEAAGLSVALDGTPVLHDVTLPVRAGELLVLAGPNGAGKSTLLGALAGDLAPTAGCVRLAGADVRRLRADELARRRSVMPQDHRVAFSFRVRQLVEMGRAPWRRTPRADEDDALVDAALAAADVPHLADRLYPTLSGGERARTAFARTLAQDCPVLLLDEPTAALDVQHQERLLAHTRSLTRGGAAAVAVLHDLNLAAGHADRVALLAGGRLRALGTPAEVLTADLLSEVYEHPIDVLPHPVGGGPLVLPRRPSHPEDPR</sequence>
<dbReference type="Pfam" id="PF00005">
    <property type="entry name" value="ABC_tran"/>
    <property type="match status" value="1"/>
</dbReference>
<dbReference type="InterPro" id="IPR003439">
    <property type="entry name" value="ABC_transporter-like_ATP-bd"/>
</dbReference>
<name>A0A839Y5V0_9ACTN</name>
<dbReference type="RefSeq" id="WP_221202765.1">
    <property type="nucleotide sequence ID" value="NZ_JACIBU010000001.1"/>
</dbReference>
<dbReference type="EMBL" id="JACIBU010000001">
    <property type="protein sequence ID" value="MBB3675123.1"/>
    <property type="molecule type" value="Genomic_DNA"/>
</dbReference>
<gene>
    <name evidence="6" type="ORF">FHX36_000858</name>
</gene>
<dbReference type="PANTHER" id="PTHR42794:SF1">
    <property type="entry name" value="HEMIN IMPORT ATP-BINDING PROTEIN HMUV"/>
    <property type="match status" value="1"/>
</dbReference>
<evidence type="ECO:0000259" key="5">
    <source>
        <dbReference type="PROSITE" id="PS50893"/>
    </source>
</evidence>
<dbReference type="Gene3D" id="3.40.50.300">
    <property type="entry name" value="P-loop containing nucleotide triphosphate hydrolases"/>
    <property type="match status" value="1"/>
</dbReference>
<organism evidence="6 7">
    <name type="scientific">Modestobacter versicolor</name>
    <dbReference type="NCBI Taxonomy" id="429133"/>
    <lineage>
        <taxon>Bacteria</taxon>
        <taxon>Bacillati</taxon>
        <taxon>Actinomycetota</taxon>
        <taxon>Actinomycetes</taxon>
        <taxon>Geodermatophilales</taxon>
        <taxon>Geodermatophilaceae</taxon>
        <taxon>Modestobacter</taxon>
    </lineage>
</organism>
<proteinExistence type="predicted"/>
<reference evidence="6 7" key="1">
    <citation type="submission" date="2020-08" db="EMBL/GenBank/DDBJ databases">
        <title>Sequencing the genomes of 1000 actinobacteria strains.</title>
        <authorList>
            <person name="Klenk H.-P."/>
        </authorList>
    </citation>
    <scope>NUCLEOTIDE SEQUENCE [LARGE SCALE GENOMIC DNA]</scope>
    <source>
        <strain evidence="6 7">DSM 16678</strain>
    </source>
</reference>
<dbReference type="PANTHER" id="PTHR42794">
    <property type="entry name" value="HEMIN IMPORT ATP-BINDING PROTEIN HMUV"/>
    <property type="match status" value="1"/>
</dbReference>